<organism evidence="2 3">
    <name type="scientific">Nitratireductor thuwali</name>
    <dbReference type="NCBI Taxonomy" id="2267699"/>
    <lineage>
        <taxon>Bacteria</taxon>
        <taxon>Pseudomonadati</taxon>
        <taxon>Pseudomonadota</taxon>
        <taxon>Alphaproteobacteria</taxon>
        <taxon>Hyphomicrobiales</taxon>
        <taxon>Phyllobacteriaceae</taxon>
        <taxon>Nitratireductor</taxon>
    </lineage>
</organism>
<dbReference type="Gene3D" id="3.30.70.100">
    <property type="match status" value="1"/>
</dbReference>
<dbReference type="InterPro" id="IPR011008">
    <property type="entry name" value="Dimeric_a/b-barrel"/>
</dbReference>
<name>A0ABY5MLG2_9HYPH</name>
<accession>A0ABY5MLG2</accession>
<evidence type="ECO:0000313" key="2">
    <source>
        <dbReference type="EMBL" id="UUP17920.1"/>
    </source>
</evidence>
<evidence type="ECO:0000259" key="1">
    <source>
        <dbReference type="PROSITE" id="PS51725"/>
    </source>
</evidence>
<dbReference type="RefSeq" id="WP_338530204.1">
    <property type="nucleotide sequence ID" value="NZ_CP030941.1"/>
</dbReference>
<dbReference type="EMBL" id="CP030941">
    <property type="protein sequence ID" value="UUP17920.1"/>
    <property type="molecule type" value="Genomic_DNA"/>
</dbReference>
<dbReference type="Proteomes" id="UP001342418">
    <property type="component" value="Chromosome"/>
</dbReference>
<reference evidence="2 3" key="1">
    <citation type="submission" date="2018-07" db="EMBL/GenBank/DDBJ databases">
        <title>Genome sequence of Nitratireductor thuwali#1536.</title>
        <authorList>
            <person name="Michoud G."/>
            <person name="Merlino G."/>
            <person name="Sefrji F.O."/>
            <person name="Daffonchio D."/>
        </authorList>
    </citation>
    <scope>NUCLEOTIDE SEQUENCE [LARGE SCALE GENOMIC DNA]</scope>
    <source>
        <strain evidence="3">Nit1536</strain>
    </source>
</reference>
<dbReference type="SUPFAM" id="SSF54909">
    <property type="entry name" value="Dimeric alpha+beta barrel"/>
    <property type="match status" value="1"/>
</dbReference>
<proteinExistence type="predicted"/>
<feature type="domain" description="ABM" evidence="1">
    <location>
        <begin position="2"/>
        <end position="87"/>
    </location>
</feature>
<keyword evidence="3" id="KW-1185">Reference proteome</keyword>
<protein>
    <recommendedName>
        <fullName evidence="1">ABM domain-containing protein</fullName>
    </recommendedName>
</protein>
<dbReference type="InterPro" id="IPR007138">
    <property type="entry name" value="ABM_dom"/>
</dbReference>
<evidence type="ECO:0000313" key="3">
    <source>
        <dbReference type="Proteomes" id="UP001342418"/>
    </source>
</evidence>
<gene>
    <name evidence="2" type="ORF">NTH_02396</name>
</gene>
<sequence length="98" mass="10277">MFGLIGKMRAQPGQRDALIAILLESTGGMPGCLSYVVARDEGEEDAIWITEVWDGEDSHKASLSLPQVQAAIARARPLIAGFDSRIRTVPAGGAGLAG</sequence>
<dbReference type="PROSITE" id="PS51725">
    <property type="entry name" value="ABM"/>
    <property type="match status" value="1"/>
</dbReference>
<dbReference type="Pfam" id="PF03992">
    <property type="entry name" value="ABM"/>
    <property type="match status" value="1"/>
</dbReference>